<evidence type="ECO:0000256" key="1">
    <source>
        <dbReference type="SAM" id="MobiDB-lite"/>
    </source>
</evidence>
<feature type="transmembrane region" description="Helical" evidence="2">
    <location>
        <begin position="522"/>
        <end position="546"/>
    </location>
</feature>
<feature type="transmembrane region" description="Helical" evidence="2">
    <location>
        <begin position="585"/>
        <end position="607"/>
    </location>
</feature>
<feature type="compositionally biased region" description="Polar residues" evidence="1">
    <location>
        <begin position="354"/>
        <end position="372"/>
    </location>
</feature>
<evidence type="ECO:0008006" key="5">
    <source>
        <dbReference type="Google" id="ProtNLM"/>
    </source>
</evidence>
<dbReference type="SUPFAM" id="SSF55961">
    <property type="entry name" value="Bet v1-like"/>
    <property type="match status" value="1"/>
</dbReference>
<dbReference type="Gene3D" id="3.30.530.20">
    <property type="match status" value="1"/>
</dbReference>
<evidence type="ECO:0000313" key="3">
    <source>
        <dbReference type="EMBL" id="GMH75087.1"/>
    </source>
</evidence>
<keyword evidence="2" id="KW-0472">Membrane</keyword>
<gene>
    <name evidence="3" type="ORF">TL16_g06647</name>
</gene>
<feature type="transmembrane region" description="Helical" evidence="2">
    <location>
        <begin position="477"/>
        <end position="502"/>
    </location>
</feature>
<accession>A0A9W7AMR3</accession>
<reference evidence="4" key="1">
    <citation type="journal article" date="2023" name="Commun. Biol.">
        <title>Genome analysis of Parmales, the sister group of diatoms, reveals the evolutionary specialization of diatoms from phago-mixotrophs to photoautotrophs.</title>
        <authorList>
            <person name="Ban H."/>
            <person name="Sato S."/>
            <person name="Yoshikawa S."/>
            <person name="Yamada K."/>
            <person name="Nakamura Y."/>
            <person name="Ichinomiya M."/>
            <person name="Sato N."/>
            <person name="Blanc-Mathieu R."/>
            <person name="Endo H."/>
            <person name="Kuwata A."/>
            <person name="Ogata H."/>
        </authorList>
    </citation>
    <scope>NUCLEOTIDE SEQUENCE [LARGE SCALE GENOMIC DNA]</scope>
</reference>
<protein>
    <recommendedName>
        <fullName evidence="5">Transmembrane protein</fullName>
    </recommendedName>
</protein>
<dbReference type="PANTHER" id="PTHR34560">
    <property type="entry name" value="POLYKETIDE CYCLASE/DEHYDRASE/LIPID TRANSPORT SUPERFAMILY PROTEIN"/>
    <property type="match status" value="1"/>
</dbReference>
<feature type="region of interest" description="Disordered" evidence="1">
    <location>
        <begin position="354"/>
        <end position="396"/>
    </location>
</feature>
<name>A0A9W7AMR3_9STRA</name>
<keyword evidence="2" id="KW-0812">Transmembrane</keyword>
<evidence type="ECO:0000313" key="4">
    <source>
        <dbReference type="Proteomes" id="UP001162640"/>
    </source>
</evidence>
<keyword evidence="2" id="KW-1133">Transmembrane helix</keyword>
<sequence length="669" mass="74776">MSFAIQLQQVLDLIDDERHLDASKIYKTLQSTAPASPAKSKIKFASKASKDVQKYHALHAENIGKLEKLEKVAIKIRSSKEALSSSKDWIIAQTLFGITTSYRRETDGTLSIKLEGELSNVPLFEQLCVLRETDLFHLWAPFVPRSKKLLQVTKIELVSWFIISVPIFGLSRDAVFHAYGCDCMEESGSVIICAESVEEFEGVDIPEEPKGWGGGRMIVRSFSGLVTILSPTDARTCLIANVDPRLSLPQKLIDFSMKKMCGVLLLCLQKMAKKIVKNPKKSEHAKHMRSDQAFYQDWLLPKFQDYCDKKGWTMPPVGALNVDNPSPPNRQKSSESFDEEADDYVLSEDGGKTFSSMSDITEDSNSSVSSDGTRSKSRSVLSRAVHKVSKKVKERKTKKLEKERLVFRKEAEANMTKIQCVSPQLMKRYGEWTKAKPGEEKSFGDRIYELPIWPIEFGVLQVQGLRLLGDFLSGADYGPTAICLMAGGVTVVSCAGLFFATFGGLQNAKSRRSGTLSETRNFATGVVTCLIGIISALGALGCRTYTFLERYYLETLRHHNFLPDPTAFPMYNDVRAWNLYLLARYSKFCTALFFACAFVAVCGTVLIKFKKEVSATGLGEKMFRTFAELNGGGMAKVRNGTVVNNSKEERRQVLAQKLQKRREQAAKRS</sequence>
<dbReference type="Proteomes" id="UP001162640">
    <property type="component" value="Unassembled WGS sequence"/>
</dbReference>
<dbReference type="InterPro" id="IPR023393">
    <property type="entry name" value="START-like_dom_sf"/>
</dbReference>
<organism evidence="3 4">
    <name type="scientific">Triparma laevis f. inornata</name>
    <dbReference type="NCBI Taxonomy" id="1714386"/>
    <lineage>
        <taxon>Eukaryota</taxon>
        <taxon>Sar</taxon>
        <taxon>Stramenopiles</taxon>
        <taxon>Ochrophyta</taxon>
        <taxon>Bolidophyceae</taxon>
        <taxon>Parmales</taxon>
        <taxon>Triparmaceae</taxon>
        <taxon>Triparma</taxon>
    </lineage>
</organism>
<feature type="compositionally biased region" description="Basic residues" evidence="1">
    <location>
        <begin position="384"/>
        <end position="396"/>
    </location>
</feature>
<comment type="caution">
    <text evidence="3">The sequence shown here is derived from an EMBL/GenBank/DDBJ whole genome shotgun (WGS) entry which is preliminary data.</text>
</comment>
<feature type="region of interest" description="Disordered" evidence="1">
    <location>
        <begin position="318"/>
        <end position="342"/>
    </location>
</feature>
<dbReference type="EMBL" id="BLQM01000203">
    <property type="protein sequence ID" value="GMH75087.1"/>
    <property type="molecule type" value="Genomic_DNA"/>
</dbReference>
<evidence type="ECO:0000256" key="2">
    <source>
        <dbReference type="SAM" id="Phobius"/>
    </source>
</evidence>
<dbReference type="AlphaFoldDB" id="A0A9W7AMR3"/>
<proteinExistence type="predicted"/>
<dbReference type="PANTHER" id="PTHR34560:SF1">
    <property type="entry name" value="START DOMAIN-CONTAINING PROTEIN"/>
    <property type="match status" value="1"/>
</dbReference>